<dbReference type="GO" id="GO:0016887">
    <property type="term" value="F:ATP hydrolysis activity"/>
    <property type="evidence" value="ECO:0007669"/>
    <property type="project" value="InterPro"/>
</dbReference>
<dbReference type="NCBIfam" id="NF003555">
    <property type="entry name" value="PRK05218.1"/>
    <property type="match status" value="1"/>
</dbReference>
<gene>
    <name evidence="12" type="ORF">BC781_10646</name>
</gene>
<dbReference type="InterPro" id="IPR019805">
    <property type="entry name" value="Heat_shock_protein_90_CS"/>
</dbReference>
<dbReference type="SUPFAM" id="SSF54211">
    <property type="entry name" value="Ribosomal protein S5 domain 2-like"/>
    <property type="match status" value="1"/>
</dbReference>
<feature type="binding site" evidence="11">
    <location>
        <begin position="145"/>
        <end position="146"/>
    </location>
    <ligand>
        <name>ATP</name>
        <dbReference type="ChEBI" id="CHEBI:30616"/>
    </ligand>
</feature>
<reference evidence="12 13" key="1">
    <citation type="submission" date="2018-03" db="EMBL/GenBank/DDBJ databases">
        <title>Genomic Encyclopedia of Archaeal and Bacterial Type Strains, Phase II (KMG-II): from individual species to whole genera.</title>
        <authorList>
            <person name="Goeker M."/>
        </authorList>
    </citation>
    <scope>NUCLEOTIDE SEQUENCE [LARGE SCALE GENOMIC DNA]</scope>
    <source>
        <strain evidence="12 13">DSM 28229</strain>
    </source>
</reference>
<comment type="caution">
    <text evidence="12">The sequence shown here is derived from an EMBL/GenBank/DDBJ whole genome shotgun (WGS) entry which is preliminary data.</text>
</comment>
<protein>
    <recommendedName>
        <fullName evidence="8">Chaperone protein HtpG</fullName>
    </recommendedName>
    <alternativeName>
        <fullName evidence="7">Chaperone protein htpG</fullName>
    </alternativeName>
    <alternativeName>
        <fullName evidence="9 10">Heat shock protein HtpG</fullName>
    </alternativeName>
</protein>
<evidence type="ECO:0000256" key="6">
    <source>
        <dbReference type="ARBA" id="ARBA00023186"/>
    </source>
</evidence>
<evidence type="ECO:0000256" key="7">
    <source>
        <dbReference type="ARBA" id="ARBA00067988"/>
    </source>
</evidence>
<evidence type="ECO:0000256" key="10">
    <source>
        <dbReference type="ARBA" id="ARBA00080411"/>
    </source>
</evidence>
<keyword evidence="13" id="KW-1185">Reference proteome</keyword>
<dbReference type="FunFam" id="3.30.230.80:FF:000008">
    <property type="entry name" value="Molecular chaperone HtpG"/>
    <property type="match status" value="1"/>
</dbReference>
<dbReference type="Gene3D" id="3.40.50.11260">
    <property type="match status" value="1"/>
</dbReference>
<evidence type="ECO:0000256" key="3">
    <source>
        <dbReference type="ARBA" id="ARBA00022741"/>
    </source>
</evidence>
<dbReference type="GO" id="GO:0051082">
    <property type="term" value="F:unfolded protein binding"/>
    <property type="evidence" value="ECO:0007669"/>
    <property type="project" value="InterPro"/>
</dbReference>
<dbReference type="EMBL" id="QGDO01000006">
    <property type="protein sequence ID" value="PWJ39145.1"/>
    <property type="molecule type" value="Genomic_DNA"/>
</dbReference>
<name>A0A315Z6W4_SEDFL</name>
<feature type="binding site" evidence="11">
    <location>
        <position position="130"/>
    </location>
    <ligand>
        <name>ATP</name>
        <dbReference type="ChEBI" id="CHEBI:30616"/>
    </ligand>
</feature>
<dbReference type="Gene3D" id="1.20.120.790">
    <property type="entry name" value="Heat shock protein 90, C-terminal domain"/>
    <property type="match status" value="1"/>
</dbReference>
<feature type="binding site" evidence="11">
    <location>
        <position position="84"/>
    </location>
    <ligand>
        <name>ATP</name>
        <dbReference type="ChEBI" id="CHEBI:30616"/>
    </ligand>
</feature>
<dbReference type="CDD" id="cd16927">
    <property type="entry name" value="HATPase_Hsp90-like"/>
    <property type="match status" value="1"/>
</dbReference>
<keyword evidence="6" id="KW-0143">Chaperone</keyword>
<dbReference type="GO" id="GO:0005524">
    <property type="term" value="F:ATP binding"/>
    <property type="evidence" value="ECO:0007669"/>
    <property type="project" value="UniProtKB-KW"/>
</dbReference>
<dbReference type="PRINTS" id="PR00775">
    <property type="entry name" value="HEATSHOCK90"/>
</dbReference>
<keyword evidence="2" id="KW-0963">Cytoplasm</keyword>
<comment type="similarity">
    <text evidence="1">Belongs to the heat shock protein 90 family.</text>
</comment>
<evidence type="ECO:0000256" key="4">
    <source>
        <dbReference type="ARBA" id="ARBA00022840"/>
    </source>
</evidence>
<evidence type="ECO:0000256" key="2">
    <source>
        <dbReference type="ARBA" id="ARBA00022490"/>
    </source>
</evidence>
<dbReference type="PROSITE" id="PS00298">
    <property type="entry name" value="HSP90"/>
    <property type="match status" value="1"/>
</dbReference>
<dbReference type="PIRSF" id="PIRSF002583">
    <property type="entry name" value="Hsp90"/>
    <property type="match status" value="1"/>
</dbReference>
<evidence type="ECO:0000256" key="11">
    <source>
        <dbReference type="PIRSR" id="PIRSR002583-1"/>
    </source>
</evidence>
<evidence type="ECO:0000256" key="8">
    <source>
        <dbReference type="ARBA" id="ARBA00070675"/>
    </source>
</evidence>
<accession>A0A315Z6W4</accession>
<evidence type="ECO:0000256" key="1">
    <source>
        <dbReference type="ARBA" id="ARBA00008239"/>
    </source>
</evidence>
<dbReference type="SUPFAM" id="SSF55874">
    <property type="entry name" value="ATPase domain of HSP90 chaperone/DNA topoisomerase II/histidine kinase"/>
    <property type="match status" value="1"/>
</dbReference>
<dbReference type="InterPro" id="IPR020575">
    <property type="entry name" value="Hsp90_N"/>
</dbReference>
<evidence type="ECO:0000256" key="9">
    <source>
        <dbReference type="ARBA" id="ARBA00079544"/>
    </source>
</evidence>
<proteinExistence type="inferred from homology"/>
<keyword evidence="3 11" id="KW-0547">Nucleotide-binding</keyword>
<dbReference type="GO" id="GO:0140662">
    <property type="term" value="F:ATP-dependent protein folding chaperone"/>
    <property type="evidence" value="ECO:0007669"/>
    <property type="project" value="InterPro"/>
</dbReference>
<dbReference type="Proteomes" id="UP000245535">
    <property type="component" value="Unassembled WGS sequence"/>
</dbReference>
<dbReference type="AlphaFoldDB" id="A0A315Z6W4"/>
<dbReference type="SUPFAM" id="SSF110942">
    <property type="entry name" value="HSP90 C-terminal domain"/>
    <property type="match status" value="1"/>
</dbReference>
<sequence>MSCLFLFHLHKTVKITDLNGLEQILSIGQAELFTFIFENQEIKNIKTVMAVKGKISVNTENIFPIIKKFLYSDHDIFLRELVANAEDASQKLQKLASMGEFNGELGDLNVKISIDKEAGTLTISDRGLGMTAEEVEKYINQVAFSGATEFVEKFKDEDTSNIIGKFGLGFYSAFMVSDKVEIVTKSYKEGSQAVKWSCDGSIEFEITDAERAERGSDIILYVNEDSKEFLEDHRISEILNKYCKFMPIPVIFGTETETIKEGEGDDAKEEKIEKEKVINNTAPLWTKDPKELSDEDYRNFYKELYPYGEEPLFWIHLNVDYPFNLTGILYFPKIKNDITQHQNKVQLYSRQVFITDEVKDILPEFLGLMHGVIDSPDIPLNVSRSYLQSDANVKKISNYITRKVADKLNSLFNSDREGFEAKWESIGLFVKYGMMSDEKFFDKAKKFCLYKNMDDKLFTFDEYKAKIEAEQVDKDGNHVFLYTTNPGQQHTYIESAKRKGYDVLKFDSMIDNHFVSNVEQKLEKVQLKRVDADTVEKLVEKEISMESLLSEDDQNKVVEIFKKALGNDNMDLQVQALPAEEMPVSIVLPEFMRRMKEMAEMQGGGGMFGMGDMPGSKNIVINANNPMVERILKSEDETAQNTLARHAYDLAQLSQGLLTGAELSAFIARDLEIMNK</sequence>
<dbReference type="InterPro" id="IPR001404">
    <property type="entry name" value="Hsp90_fam"/>
</dbReference>
<feature type="binding site" evidence="11">
    <location>
        <position position="80"/>
    </location>
    <ligand>
        <name>ATP</name>
        <dbReference type="ChEBI" id="CHEBI:30616"/>
    </ligand>
</feature>
<evidence type="ECO:0000313" key="12">
    <source>
        <dbReference type="EMBL" id="PWJ39145.1"/>
    </source>
</evidence>
<dbReference type="Gene3D" id="3.30.565.10">
    <property type="entry name" value="Histidine kinase-like ATPase, C-terminal domain"/>
    <property type="match status" value="1"/>
</dbReference>
<keyword evidence="4 11" id="KW-0067">ATP-binding</keyword>
<dbReference type="InterPro" id="IPR036890">
    <property type="entry name" value="HATPase_C_sf"/>
</dbReference>
<evidence type="ECO:0000313" key="13">
    <source>
        <dbReference type="Proteomes" id="UP000245535"/>
    </source>
</evidence>
<feature type="binding site" evidence="11">
    <location>
        <position position="384"/>
    </location>
    <ligand>
        <name>ATP</name>
        <dbReference type="ChEBI" id="CHEBI:30616"/>
    </ligand>
</feature>
<dbReference type="Pfam" id="PF13589">
    <property type="entry name" value="HATPase_c_3"/>
    <property type="match status" value="1"/>
</dbReference>
<organism evidence="12 13">
    <name type="scientific">Sediminitomix flava</name>
    <dbReference type="NCBI Taxonomy" id="379075"/>
    <lineage>
        <taxon>Bacteria</taxon>
        <taxon>Pseudomonadati</taxon>
        <taxon>Bacteroidota</taxon>
        <taxon>Cytophagia</taxon>
        <taxon>Cytophagales</taxon>
        <taxon>Flammeovirgaceae</taxon>
        <taxon>Sediminitomix</taxon>
    </lineage>
</organism>
<dbReference type="PANTHER" id="PTHR11528">
    <property type="entry name" value="HEAT SHOCK PROTEIN 90 FAMILY MEMBER"/>
    <property type="match status" value="1"/>
</dbReference>
<evidence type="ECO:0000256" key="5">
    <source>
        <dbReference type="ARBA" id="ARBA00023016"/>
    </source>
</evidence>
<dbReference type="Pfam" id="PF00183">
    <property type="entry name" value="HSP90"/>
    <property type="match status" value="1"/>
</dbReference>
<dbReference type="InterPro" id="IPR020568">
    <property type="entry name" value="Ribosomal_Su5_D2-typ_SF"/>
</dbReference>
<dbReference type="InterPro" id="IPR037196">
    <property type="entry name" value="HSP90_C"/>
</dbReference>
<keyword evidence="5" id="KW-0346">Stress response</keyword>
<feature type="binding site" evidence="11">
    <location>
        <position position="125"/>
    </location>
    <ligand>
        <name>ATP</name>
        <dbReference type="ChEBI" id="CHEBI:30616"/>
    </ligand>
</feature>
<dbReference type="Gene3D" id="3.30.230.80">
    <property type="match status" value="1"/>
</dbReference>
<dbReference type="FunFam" id="3.30.565.10:FF:000076">
    <property type="entry name" value="Molecular chaperone HtpG"/>
    <property type="match status" value="1"/>
</dbReference>